<evidence type="ECO:0000256" key="3">
    <source>
        <dbReference type="ARBA" id="ARBA00023163"/>
    </source>
</evidence>
<dbReference type="GO" id="GO:0003677">
    <property type="term" value="F:DNA binding"/>
    <property type="evidence" value="ECO:0007669"/>
    <property type="project" value="UniProtKB-KW"/>
</dbReference>
<comment type="caution">
    <text evidence="6">The sequence shown here is derived from an EMBL/GenBank/DDBJ whole genome shotgun (WGS) entry which is preliminary data.</text>
</comment>
<dbReference type="Gene3D" id="1.10.10.10">
    <property type="entry name" value="Winged helix-like DNA-binding domain superfamily/Winged helix DNA-binding domain"/>
    <property type="match status" value="1"/>
</dbReference>
<feature type="region of interest" description="Disordered" evidence="4">
    <location>
        <begin position="62"/>
        <end position="92"/>
    </location>
</feature>
<keyword evidence="7" id="KW-1185">Reference proteome</keyword>
<reference evidence="6 7" key="1">
    <citation type="submission" date="2020-08" db="EMBL/GenBank/DDBJ databases">
        <title>Genomic Encyclopedia of Type Strains, Phase IV (KMG-IV): sequencing the most valuable type-strain genomes for metagenomic binning, comparative biology and taxonomic classification.</title>
        <authorList>
            <person name="Goeker M."/>
        </authorList>
    </citation>
    <scope>NUCLEOTIDE SEQUENCE [LARGE SCALE GENOMIC DNA]</scope>
    <source>
        <strain evidence="6 7">YIM 65646</strain>
    </source>
</reference>
<dbReference type="Proteomes" id="UP000548476">
    <property type="component" value="Unassembled WGS sequence"/>
</dbReference>
<dbReference type="GO" id="GO:0003700">
    <property type="term" value="F:DNA-binding transcription factor activity"/>
    <property type="evidence" value="ECO:0007669"/>
    <property type="project" value="InterPro"/>
</dbReference>
<dbReference type="InterPro" id="IPR036388">
    <property type="entry name" value="WH-like_DNA-bd_sf"/>
</dbReference>
<dbReference type="PANTHER" id="PTHR43132:SF2">
    <property type="entry name" value="ARSENICAL RESISTANCE OPERON REPRESSOR ARSR-RELATED"/>
    <property type="match status" value="1"/>
</dbReference>
<dbReference type="CDD" id="cd00090">
    <property type="entry name" value="HTH_ARSR"/>
    <property type="match status" value="1"/>
</dbReference>
<gene>
    <name evidence="6" type="ORF">HNR73_005704</name>
</gene>
<evidence type="ECO:0000313" key="6">
    <source>
        <dbReference type="EMBL" id="MBB6037824.1"/>
    </source>
</evidence>
<organism evidence="6 7">
    <name type="scientific">Phytomonospora endophytica</name>
    <dbReference type="NCBI Taxonomy" id="714109"/>
    <lineage>
        <taxon>Bacteria</taxon>
        <taxon>Bacillati</taxon>
        <taxon>Actinomycetota</taxon>
        <taxon>Actinomycetes</taxon>
        <taxon>Micromonosporales</taxon>
        <taxon>Micromonosporaceae</taxon>
        <taxon>Phytomonospora</taxon>
    </lineage>
</organism>
<sequence>MSWDKQELVPLRALANPLRIRIVSLLTGTAMSATEVADELGIAHGSASYHLRQLAAAGFLRRADPDPAARTGRGQPPRRYTYDPSNEERLDRSGGAPALVHEAVAADQRRRLAAMTARRITADAEVWLPRESWERAVALVEEAVRLVHDRAGEPHTDDSVRVSMTASLFELS</sequence>
<dbReference type="InterPro" id="IPR051011">
    <property type="entry name" value="Metal_resp_trans_reg"/>
</dbReference>
<protein>
    <submittedName>
        <fullName evidence="6">Putative ArsR family transcriptional regulator</fullName>
    </submittedName>
</protein>
<dbReference type="PRINTS" id="PR00778">
    <property type="entry name" value="HTHARSR"/>
</dbReference>
<proteinExistence type="predicted"/>
<evidence type="ECO:0000259" key="5">
    <source>
        <dbReference type="SMART" id="SM00418"/>
    </source>
</evidence>
<dbReference type="EMBL" id="JACHGT010000014">
    <property type="protein sequence ID" value="MBB6037824.1"/>
    <property type="molecule type" value="Genomic_DNA"/>
</dbReference>
<dbReference type="RefSeq" id="WP_184790641.1">
    <property type="nucleotide sequence ID" value="NZ_BONT01000065.1"/>
</dbReference>
<keyword evidence="3" id="KW-0804">Transcription</keyword>
<dbReference type="PANTHER" id="PTHR43132">
    <property type="entry name" value="ARSENICAL RESISTANCE OPERON REPRESSOR ARSR-RELATED"/>
    <property type="match status" value="1"/>
</dbReference>
<name>A0A841FPR8_9ACTN</name>
<dbReference type="Pfam" id="PF12840">
    <property type="entry name" value="HTH_20"/>
    <property type="match status" value="1"/>
</dbReference>
<dbReference type="SMART" id="SM00418">
    <property type="entry name" value="HTH_ARSR"/>
    <property type="match status" value="1"/>
</dbReference>
<dbReference type="InterPro" id="IPR011991">
    <property type="entry name" value="ArsR-like_HTH"/>
</dbReference>
<feature type="domain" description="HTH arsR-type" evidence="5">
    <location>
        <begin position="9"/>
        <end position="105"/>
    </location>
</feature>
<accession>A0A841FPR8</accession>
<dbReference type="AlphaFoldDB" id="A0A841FPR8"/>
<dbReference type="InterPro" id="IPR001845">
    <property type="entry name" value="HTH_ArsR_DNA-bd_dom"/>
</dbReference>
<evidence type="ECO:0000256" key="4">
    <source>
        <dbReference type="SAM" id="MobiDB-lite"/>
    </source>
</evidence>
<keyword evidence="1" id="KW-0805">Transcription regulation</keyword>
<keyword evidence="2" id="KW-0238">DNA-binding</keyword>
<dbReference type="SUPFAM" id="SSF46785">
    <property type="entry name" value="Winged helix' DNA-binding domain"/>
    <property type="match status" value="1"/>
</dbReference>
<evidence type="ECO:0000256" key="2">
    <source>
        <dbReference type="ARBA" id="ARBA00023125"/>
    </source>
</evidence>
<evidence type="ECO:0000313" key="7">
    <source>
        <dbReference type="Proteomes" id="UP000548476"/>
    </source>
</evidence>
<evidence type="ECO:0000256" key="1">
    <source>
        <dbReference type="ARBA" id="ARBA00023015"/>
    </source>
</evidence>
<dbReference type="InterPro" id="IPR036390">
    <property type="entry name" value="WH_DNA-bd_sf"/>
</dbReference>